<feature type="transmembrane region" description="Helical" evidence="1">
    <location>
        <begin position="16"/>
        <end position="39"/>
    </location>
</feature>
<reference evidence="2 3" key="1">
    <citation type="submission" date="2021-01" db="EMBL/GenBank/DDBJ databases">
        <title>Sequencing the genomes of 1000 actinobacteria strains.</title>
        <authorList>
            <person name="Klenk H.-P."/>
        </authorList>
    </citation>
    <scope>NUCLEOTIDE SEQUENCE [LARGE SCALE GENOMIC DNA]</scope>
    <source>
        <strain evidence="2 3">DSM 18239</strain>
    </source>
</reference>
<name>A0ABS2MBM7_9ACTN</name>
<keyword evidence="1" id="KW-0812">Transmembrane</keyword>
<proteinExistence type="predicted"/>
<keyword evidence="1" id="KW-0472">Membrane</keyword>
<feature type="transmembrane region" description="Helical" evidence="1">
    <location>
        <begin position="51"/>
        <end position="73"/>
    </location>
</feature>
<comment type="caution">
    <text evidence="2">The sequence shown here is derived from an EMBL/GenBank/DDBJ whole genome shotgun (WGS) entry which is preliminary data.</text>
</comment>
<evidence type="ECO:0000313" key="3">
    <source>
        <dbReference type="Proteomes" id="UP000732378"/>
    </source>
</evidence>
<dbReference type="EMBL" id="JAFBBZ010000001">
    <property type="protein sequence ID" value="MBM7508600.1"/>
    <property type="molecule type" value="Genomic_DNA"/>
</dbReference>
<protein>
    <recommendedName>
        <fullName evidence="4">DUF202 domain-containing protein</fullName>
    </recommendedName>
</protein>
<dbReference type="RefSeq" id="WP_193668330.1">
    <property type="nucleotide sequence ID" value="NZ_JACDTV010000004.1"/>
</dbReference>
<organism evidence="2 3">
    <name type="scientific">Nocardioides salarius</name>
    <dbReference type="NCBI Taxonomy" id="374513"/>
    <lineage>
        <taxon>Bacteria</taxon>
        <taxon>Bacillati</taxon>
        <taxon>Actinomycetota</taxon>
        <taxon>Actinomycetes</taxon>
        <taxon>Propionibacteriales</taxon>
        <taxon>Nocardioidaceae</taxon>
        <taxon>Nocardioides</taxon>
    </lineage>
</organism>
<accession>A0ABS2MBM7</accession>
<gene>
    <name evidence="2" type="ORF">JOE61_002414</name>
</gene>
<keyword evidence="1" id="KW-1133">Transmembrane helix</keyword>
<feature type="transmembrane region" description="Helical" evidence="1">
    <location>
        <begin position="85"/>
        <end position="108"/>
    </location>
</feature>
<dbReference type="Proteomes" id="UP000732378">
    <property type="component" value="Unassembled WGS sequence"/>
</dbReference>
<keyword evidence="3" id="KW-1185">Reference proteome</keyword>
<evidence type="ECO:0000313" key="2">
    <source>
        <dbReference type="EMBL" id="MBM7508600.1"/>
    </source>
</evidence>
<evidence type="ECO:0008006" key="4">
    <source>
        <dbReference type="Google" id="ProtNLM"/>
    </source>
</evidence>
<sequence>MTTDLAPRAVAPRPSALIWLARVVLALDLLALVGCLVLATLSWNDTSSSTASLGVAVAVVLAVPVLVSAALVVRARRVRLRTDAWTLVVLGSVITFGLLGLVCLQLLFGS</sequence>
<evidence type="ECO:0000256" key="1">
    <source>
        <dbReference type="SAM" id="Phobius"/>
    </source>
</evidence>